<keyword evidence="2" id="KW-1185">Reference proteome</keyword>
<dbReference type="GO" id="GO:0006260">
    <property type="term" value="P:DNA replication"/>
    <property type="evidence" value="ECO:0007669"/>
    <property type="project" value="InterPro"/>
</dbReference>
<dbReference type="GO" id="GO:0031250">
    <property type="term" value="C:anaerobic ribonucleoside-triphosphate reductase complex"/>
    <property type="evidence" value="ECO:0007669"/>
    <property type="project" value="TreeGrafter"/>
</dbReference>
<dbReference type="EC" id="1.17.4.2" evidence="1"/>
<dbReference type="AlphaFoldDB" id="A0A7T0PWK0"/>
<accession>A0A7T0PWK0</accession>
<proteinExistence type="predicted"/>
<dbReference type="CDD" id="cd01675">
    <property type="entry name" value="RNR_III"/>
    <property type="match status" value="1"/>
</dbReference>
<keyword evidence="1" id="KW-0560">Oxidoreductase</keyword>
<dbReference type="PANTHER" id="PTHR21075">
    <property type="entry name" value="ANAEROBIC RIBONUCLEOSIDE-TRIPHOSPHATE REDUCTASE"/>
    <property type="match status" value="1"/>
</dbReference>
<dbReference type="Gene3D" id="3.20.70.20">
    <property type="match status" value="1"/>
</dbReference>
<dbReference type="RefSeq" id="WP_166856985.1">
    <property type="nucleotide sequence ID" value="NZ_CP063989.1"/>
</dbReference>
<evidence type="ECO:0000313" key="1">
    <source>
        <dbReference type="EMBL" id="QPL05558.1"/>
    </source>
</evidence>
<dbReference type="SUPFAM" id="SSF51998">
    <property type="entry name" value="PFL-like glycyl radical enzymes"/>
    <property type="match status" value="1"/>
</dbReference>
<dbReference type="NCBIfam" id="NF006126">
    <property type="entry name" value="PRK08270.1"/>
    <property type="match status" value="1"/>
</dbReference>
<dbReference type="GO" id="GO:0004748">
    <property type="term" value="F:ribonucleoside-diphosphate reductase activity, thioredoxin disulfide as acceptor"/>
    <property type="evidence" value="ECO:0007669"/>
    <property type="project" value="TreeGrafter"/>
</dbReference>
<sequence length="646" mass="71596">MERPVTDAHLAAAHPELVAHGSADSAVAHGSRPVVDAVATITEYLDRSDWRVNANANQGYSLGGMILNTSGKVIANYWLSQIYSQAAGDAHRTGDIHIHDLDMFAGYCAGWSLKSLLQQGFNGVPGKIACNPPRHFSSAVGQIVNFLGTLQNEWAGAQAFSSFDTYMAPFVRLDAMTYEEVLQCMQELIFNLNVPSRWGTQTPFTNLTFDWTCPADLADEHPLIGDELCDFTYGELAEEMAMINRAFMEVMTEGDADGRVFTFPIPTYNITKDFDWDSSNADLLFEMTAKYGLPYFQNFINSELDPGMIRSMCCRLQLDLRELLKRGNGLFGSAEQTGSVGVVTINMARLGYLHAGDEAGLVAALDRLIDIASDTLELKRVVIQHHIDAGLFPFTKRWLGTLDNHFSTIGVNGMNEMVRNFTADAYDLTDPRGHDMCVRLLDHVRERMVQVQEATGHLYNLEATPAEGTTYRFAKEDRKRLPGILQAGTDSNPYYTNSSQLPVGYTDDPFLAQEMQEELQTKYTGGTVLHLYMNERISSAQACKELVRRSLTAFRSPYITITPTFSICPTHGYLAGEHQTCPTCAALHPGSEPVECEVWTRVMGYFRPVQSFNIGKKGEYAERTMFTEGAATGHGRATSRLTAVSA</sequence>
<dbReference type="Proteomes" id="UP000594637">
    <property type="component" value="Chromosome"/>
</dbReference>
<dbReference type="PANTHER" id="PTHR21075:SF0">
    <property type="entry name" value="ANAEROBIC RIBONUCLEOSIDE-TRIPHOSPHATE REDUCTASE"/>
    <property type="match status" value="1"/>
</dbReference>
<name>A0A7T0PWK0_9ACTO</name>
<dbReference type="Pfam" id="PF13597">
    <property type="entry name" value="NRDD"/>
    <property type="match status" value="1"/>
</dbReference>
<dbReference type="InterPro" id="IPR012833">
    <property type="entry name" value="NrdD"/>
</dbReference>
<gene>
    <name evidence="1" type="ORF">ID810_00745</name>
</gene>
<organism evidence="1 2">
    <name type="scientific">Actinomyces respiraculi</name>
    <dbReference type="NCBI Taxonomy" id="2744574"/>
    <lineage>
        <taxon>Bacteria</taxon>
        <taxon>Bacillati</taxon>
        <taxon>Actinomycetota</taxon>
        <taxon>Actinomycetes</taxon>
        <taxon>Actinomycetales</taxon>
        <taxon>Actinomycetaceae</taxon>
        <taxon>Actinomyces</taxon>
    </lineage>
</organism>
<dbReference type="GO" id="GO:0008998">
    <property type="term" value="F:ribonucleoside-triphosphate reductase (thioredoxin) activity"/>
    <property type="evidence" value="ECO:0007669"/>
    <property type="project" value="UniProtKB-EC"/>
</dbReference>
<dbReference type="GO" id="GO:0009265">
    <property type="term" value="P:2'-deoxyribonucleotide biosynthetic process"/>
    <property type="evidence" value="ECO:0007669"/>
    <property type="project" value="TreeGrafter"/>
</dbReference>
<dbReference type="KEGG" id="arep:ID810_00745"/>
<reference evidence="1 2" key="1">
    <citation type="submission" date="2020-11" db="EMBL/GenBank/DDBJ databases">
        <title>Actinomyces sp. ZJ750.</title>
        <authorList>
            <person name="Zhou J."/>
        </authorList>
    </citation>
    <scope>NUCLEOTIDE SEQUENCE [LARGE SCALE GENOMIC DNA]</scope>
    <source>
        <strain evidence="1 2">ZJ750</strain>
    </source>
</reference>
<protein>
    <submittedName>
        <fullName evidence="1">Ribonucleoside triphosphate reductase</fullName>
        <ecNumber evidence="1">1.17.4.2</ecNumber>
    </submittedName>
</protein>
<evidence type="ECO:0000313" key="2">
    <source>
        <dbReference type="Proteomes" id="UP000594637"/>
    </source>
</evidence>
<dbReference type="NCBIfam" id="TIGR02487">
    <property type="entry name" value="NrdD"/>
    <property type="match status" value="1"/>
</dbReference>
<dbReference type="EMBL" id="CP063989">
    <property type="protein sequence ID" value="QPL05558.1"/>
    <property type="molecule type" value="Genomic_DNA"/>
</dbReference>